<dbReference type="GO" id="GO:0004523">
    <property type="term" value="F:RNA-DNA hybrid ribonuclease activity"/>
    <property type="evidence" value="ECO:0007669"/>
    <property type="project" value="InterPro"/>
</dbReference>
<dbReference type="EMBL" id="OIVN01000825">
    <property type="protein sequence ID" value="SPC86113.1"/>
    <property type="molecule type" value="Genomic_DNA"/>
</dbReference>
<dbReference type="InterPro" id="IPR052929">
    <property type="entry name" value="RNase_H-like_EbsB-rel"/>
</dbReference>
<dbReference type="GO" id="GO:0003676">
    <property type="term" value="F:nucleic acid binding"/>
    <property type="evidence" value="ECO:0007669"/>
    <property type="project" value="InterPro"/>
</dbReference>
<dbReference type="PANTHER" id="PTHR47074:SF48">
    <property type="entry name" value="POLYNUCLEOTIDYL TRANSFERASE, RIBONUCLEASE H-LIKE SUPERFAMILY PROTEIN"/>
    <property type="match status" value="1"/>
</dbReference>
<dbReference type="Gene3D" id="3.30.420.10">
    <property type="entry name" value="Ribonuclease H-like superfamily/Ribonuclease H"/>
    <property type="match status" value="1"/>
</dbReference>
<protein>
    <recommendedName>
        <fullName evidence="2">RNase H type-1 domain-containing protein</fullName>
    </recommendedName>
</protein>
<dbReference type="PANTHER" id="PTHR47074">
    <property type="entry name" value="BNAC02G40300D PROTEIN"/>
    <property type="match status" value="1"/>
</dbReference>
<dbReference type="CDD" id="cd06222">
    <property type="entry name" value="RNase_H_like"/>
    <property type="match status" value="1"/>
</dbReference>
<gene>
    <name evidence="3" type="ORF">FSB_LOCUS13995</name>
</gene>
<dbReference type="AlphaFoldDB" id="A0A2N9FG05"/>
<organism evidence="3">
    <name type="scientific">Fagus sylvatica</name>
    <name type="common">Beechnut</name>
    <dbReference type="NCBI Taxonomy" id="28930"/>
    <lineage>
        <taxon>Eukaryota</taxon>
        <taxon>Viridiplantae</taxon>
        <taxon>Streptophyta</taxon>
        <taxon>Embryophyta</taxon>
        <taxon>Tracheophyta</taxon>
        <taxon>Spermatophyta</taxon>
        <taxon>Magnoliopsida</taxon>
        <taxon>eudicotyledons</taxon>
        <taxon>Gunneridae</taxon>
        <taxon>Pentapetalae</taxon>
        <taxon>rosids</taxon>
        <taxon>fabids</taxon>
        <taxon>Fagales</taxon>
        <taxon>Fagaceae</taxon>
        <taxon>Fagus</taxon>
    </lineage>
</organism>
<proteinExistence type="predicted"/>
<dbReference type="SUPFAM" id="SSF53098">
    <property type="entry name" value="Ribonuclease H-like"/>
    <property type="match status" value="1"/>
</dbReference>
<accession>A0A2N9FG05</accession>
<feature type="domain" description="RNase H type-1" evidence="2">
    <location>
        <begin position="502"/>
        <end position="624"/>
    </location>
</feature>
<evidence type="ECO:0000259" key="2">
    <source>
        <dbReference type="Pfam" id="PF13456"/>
    </source>
</evidence>
<dbReference type="InterPro" id="IPR044730">
    <property type="entry name" value="RNase_H-like_dom_plant"/>
</dbReference>
<name>A0A2N9FG05_FAGSY</name>
<dbReference type="Pfam" id="PF13456">
    <property type="entry name" value="RVT_3"/>
    <property type="match status" value="1"/>
</dbReference>
<dbReference type="InterPro" id="IPR036397">
    <property type="entry name" value="RNaseH_sf"/>
</dbReference>
<sequence length="651" mass="74686">MHSEKDCNVWLRNQETLRREDQEYSGWMRAGMDHPLKKFKVVISGCSNTKKGSLIPTAPKHKLAKTPNPKLVRPTHGDSDDDMEWINHLYPAEKNEAVKRMKTYLRSGTSKAKLLVFTKRTFYRRRLWYSPTEANELPKLELSWAWEPRDNSGAREPCAGKRSLSRVPDRNMVKVKIFRNHSLTGGCVVAYRALWSPRNSKKECNMDTVATPKSCTPTPLCDPRDRTRGQRKPFHFEEMWMEDKGYEETIFIGTQRAWNGNVLAFETLHHMHSTKIKHEGVMALKLNMSKAYDWVEWGYLEKLMDKKVYETASGQQVNRAKTIIYFSKGTLKTTKSLIQTALGVPIIKQYEEYLGLPSLVGRNRKFNAALLGKQVLRLYQDPTALLHRVYKAKFFPEGSILDASSKTKGSYAWQSIIKARDFILRGLVWRVGNGSSIKIWRHRWLPEESHRQVLSPIPELLRNNVSYLEEFMQCNDIQDVGATLDRTQVKWFASSNCRFKINYDGAVFQERNKASIGVVIRDEQGLPLASMTKKIRYPHSVEGVEALAARSTIQFALDIGIQEGEVEGDSTTIVNAFKTDCHCHAPFGLAIEATKTLSDQFTKIQFNHVKRQGNALAHALARHAQHCFDFEVWMEYVPSTLEHLLSLNFPS</sequence>
<dbReference type="InterPro" id="IPR012337">
    <property type="entry name" value="RNaseH-like_sf"/>
</dbReference>
<evidence type="ECO:0000313" key="3">
    <source>
        <dbReference type="EMBL" id="SPC86113.1"/>
    </source>
</evidence>
<feature type="region of interest" description="Disordered" evidence="1">
    <location>
        <begin position="53"/>
        <end position="78"/>
    </location>
</feature>
<evidence type="ECO:0000256" key="1">
    <source>
        <dbReference type="SAM" id="MobiDB-lite"/>
    </source>
</evidence>
<reference evidence="3" key="1">
    <citation type="submission" date="2018-02" db="EMBL/GenBank/DDBJ databases">
        <authorList>
            <person name="Cohen D.B."/>
            <person name="Kent A.D."/>
        </authorList>
    </citation>
    <scope>NUCLEOTIDE SEQUENCE</scope>
</reference>
<dbReference type="InterPro" id="IPR002156">
    <property type="entry name" value="RNaseH_domain"/>
</dbReference>